<proteinExistence type="predicted"/>
<dbReference type="VEuPathDB" id="TriTrypDB:TcIL3000_8_6540"/>
<accession>G0USR4</accession>
<reference evidence="1" key="1">
    <citation type="journal article" date="2012" name="Proc. Natl. Acad. Sci. U.S.A.">
        <title>Antigenic diversity is generated by distinct evolutionary mechanisms in African trypanosome species.</title>
        <authorList>
            <person name="Jackson A.P."/>
            <person name="Berry A."/>
            <person name="Aslett M."/>
            <person name="Allison H.C."/>
            <person name="Burton P."/>
            <person name="Vavrova-Anderson J."/>
            <person name="Brown R."/>
            <person name="Browne H."/>
            <person name="Corton N."/>
            <person name="Hauser H."/>
            <person name="Gamble J."/>
            <person name="Gilderthorp R."/>
            <person name="Marcello L."/>
            <person name="McQuillan J."/>
            <person name="Otto T.D."/>
            <person name="Quail M.A."/>
            <person name="Sanders M.J."/>
            <person name="van Tonder A."/>
            <person name="Ginger M.L."/>
            <person name="Field M.C."/>
            <person name="Barry J.D."/>
            <person name="Hertz-Fowler C."/>
            <person name="Berriman M."/>
        </authorList>
    </citation>
    <scope>NUCLEOTIDE SEQUENCE</scope>
    <source>
        <strain evidence="1">IL3000</strain>
    </source>
</reference>
<evidence type="ECO:0008006" key="2">
    <source>
        <dbReference type="Google" id="ProtNLM"/>
    </source>
</evidence>
<organism evidence="1">
    <name type="scientific">Trypanosoma congolense (strain IL3000)</name>
    <dbReference type="NCBI Taxonomy" id="1068625"/>
    <lineage>
        <taxon>Eukaryota</taxon>
        <taxon>Discoba</taxon>
        <taxon>Euglenozoa</taxon>
        <taxon>Kinetoplastea</taxon>
        <taxon>Metakinetoplastina</taxon>
        <taxon>Trypanosomatida</taxon>
        <taxon>Trypanosomatidae</taxon>
        <taxon>Trypanosoma</taxon>
        <taxon>Nannomonas</taxon>
    </lineage>
</organism>
<protein>
    <recommendedName>
        <fullName evidence="2">Calpain-like cysteine peptidase</fullName>
    </recommendedName>
</protein>
<evidence type="ECO:0000313" key="1">
    <source>
        <dbReference type="EMBL" id="CCC92427.1"/>
    </source>
</evidence>
<dbReference type="EMBL" id="HE575321">
    <property type="protein sequence ID" value="CCC92427.1"/>
    <property type="molecule type" value="Genomic_DNA"/>
</dbReference>
<gene>
    <name evidence="1" type="ORF">TCIL3000_8_6540</name>
</gene>
<dbReference type="Gene3D" id="3.80.10.10">
    <property type="entry name" value="Ribonuclease Inhibitor"/>
    <property type="match status" value="1"/>
</dbReference>
<dbReference type="SUPFAM" id="SSF52047">
    <property type="entry name" value="RNI-like"/>
    <property type="match status" value="1"/>
</dbReference>
<dbReference type="InterPro" id="IPR032675">
    <property type="entry name" value="LRR_dom_sf"/>
</dbReference>
<name>G0USR4_TRYCI</name>
<sequence>MTTMQKIDAMMTRFDRRSPRAAYAYVCEEMGIKTQRSVSVLLSDAPRDWEKHRVIDCSKCILGPKGCMAVLPLVLCSRSLRRVVFSGCHVTDEFISELTEILQDHGSIRSIDVSNNPLITVCSANPIIGMLRVNKNVVRFCVEDTHIGTNVMNIIDDICDKNQSEVANYYADDYFRMKYLFNFLDGDASGWVSLRGLVLNAPFPVLQEQLIEQIAMKKPKKRSDGTISVNTFLELVYHNYKTEVEIARRMNDLDVEYRNIVLNWKHLLEAMEGADDRADQSGEDDFSGLGEADHTDRAAVEKLNVVPPADFHRLRIRSHELSPEEAREIVLLAVRLQQDADAQAPGDDVVDAIPQIGINLTCRILRRAYRTVSQPEPLPRRFRFLQEHGEDYVPPMMRAGSRLISISKLSFLDGTSSHSFDSTSGPEETIFDEDENRKRWWALPPAMVRLIANFFNSEAAKLPKRRKSTLAISPRTQRDMGMERTSIPVSVFLSAEFSTDLETMKPRLITDRFLQYGIPIEESTITFQEMVNCLNEYYVEVSVDKLISVDTIREMTVPALEAVAAPRSSTSRSDIPKIFIDEVLL</sequence>
<dbReference type="AlphaFoldDB" id="G0USR4"/>